<comment type="caution">
    <text evidence="1">The sequence shown here is derived from an EMBL/GenBank/DDBJ whole genome shotgun (WGS) entry which is preliminary data.</text>
</comment>
<dbReference type="HOGENOM" id="CLU_1767242_0_0_12"/>
<reference evidence="1 2" key="1">
    <citation type="submission" date="2013-04" db="EMBL/GenBank/DDBJ databases">
        <title>The Genome Sequence of Treponema vincentii F0403.</title>
        <authorList>
            <consortium name="The Broad Institute Genomics Platform"/>
            <person name="Earl A."/>
            <person name="Ward D."/>
            <person name="Feldgarden M."/>
            <person name="Gevers D."/>
            <person name="Leonetti C."/>
            <person name="Izard J."/>
            <person name="Walker B."/>
            <person name="Young S."/>
            <person name="Zeng Q."/>
            <person name="Gargeya S."/>
            <person name="Fitzgerald M."/>
            <person name="Haas B."/>
            <person name="Abouelleil A."/>
            <person name="Allen A.W."/>
            <person name="Alvarado L."/>
            <person name="Arachchi H.M."/>
            <person name="Berlin A.M."/>
            <person name="Chapman S.B."/>
            <person name="Gainer-Dewar J."/>
            <person name="Goldberg J."/>
            <person name="Griggs A."/>
            <person name="Gujja S."/>
            <person name="Hansen M."/>
            <person name="Howarth C."/>
            <person name="Imamovic A."/>
            <person name="Ireland A."/>
            <person name="Larimer J."/>
            <person name="McCowan C."/>
            <person name="Murphy C."/>
            <person name="Pearson M."/>
            <person name="Poon T.W."/>
            <person name="Priest M."/>
            <person name="Roberts A."/>
            <person name="Saif S."/>
            <person name="Shea T."/>
            <person name="Sisk P."/>
            <person name="Sykes S."/>
            <person name="Wortman J."/>
            <person name="Nusbaum C."/>
            <person name="Birren B."/>
        </authorList>
    </citation>
    <scope>NUCLEOTIDE SEQUENCE [LARGE SCALE GENOMIC DNA]</scope>
    <source>
        <strain evidence="1 2">F0403</strain>
    </source>
</reference>
<dbReference type="Proteomes" id="UP000014605">
    <property type="component" value="Unassembled WGS sequence"/>
</dbReference>
<dbReference type="GeneID" id="301462058"/>
<dbReference type="PATRIC" id="fig|1125702.3.peg.1993"/>
<evidence type="ECO:0000313" key="1">
    <source>
        <dbReference type="EMBL" id="EPF46413.1"/>
    </source>
</evidence>
<dbReference type="AlphaFoldDB" id="S3L7I0"/>
<sequence>MKKIYLLCVWLLVVVGVAYAQEFTYYYNYTNGWTGEASIKYICIDEDGTVFDEIIEERLSGIMAEGARARGYKSFKPIKKLTERDWWLIWSALGEYNVADEEIYALIIKKVQGELFLLVRIQNNGQSINWVAYELY</sequence>
<dbReference type="EMBL" id="ATFC01000009">
    <property type="protein sequence ID" value="EPF46413.1"/>
    <property type="molecule type" value="Genomic_DNA"/>
</dbReference>
<gene>
    <name evidence="1" type="ORF">HMPREF1222_01935</name>
</gene>
<dbReference type="RefSeq" id="WP_016519221.1">
    <property type="nucleotide sequence ID" value="NZ_KE332512.1"/>
</dbReference>
<evidence type="ECO:0000313" key="2">
    <source>
        <dbReference type="Proteomes" id="UP000014605"/>
    </source>
</evidence>
<proteinExistence type="predicted"/>
<organism evidence="1 2">
    <name type="scientific">Treponema vincentii F0403</name>
    <dbReference type="NCBI Taxonomy" id="1125702"/>
    <lineage>
        <taxon>Bacteria</taxon>
        <taxon>Pseudomonadati</taxon>
        <taxon>Spirochaetota</taxon>
        <taxon>Spirochaetia</taxon>
        <taxon>Spirochaetales</taxon>
        <taxon>Treponemataceae</taxon>
        <taxon>Treponema</taxon>
    </lineage>
</organism>
<name>S3L7I0_9SPIR</name>
<protein>
    <submittedName>
        <fullName evidence="1">Uncharacterized protein</fullName>
    </submittedName>
</protein>
<keyword evidence="2" id="KW-1185">Reference proteome</keyword>
<accession>S3L7I0</accession>